<keyword evidence="1 4" id="KW-0378">Hydrolase</keyword>
<gene>
    <name evidence="6" type="ORF">AZF04_02315</name>
</gene>
<feature type="active site" description="Nucleophile" evidence="4">
    <location>
        <position position="43"/>
    </location>
</feature>
<dbReference type="PANTHER" id="PTHR14226">
    <property type="entry name" value="NEUROPATHY TARGET ESTERASE/SWISS CHEESE D.MELANOGASTER"/>
    <property type="match status" value="1"/>
</dbReference>
<dbReference type="EMBL" id="LTAO01000001">
    <property type="protein sequence ID" value="KYG35193.1"/>
    <property type="molecule type" value="Genomic_DNA"/>
</dbReference>
<dbReference type="RefSeq" id="WP_045480145.1">
    <property type="nucleotide sequence ID" value="NZ_LTAO01000001.1"/>
</dbReference>
<keyword evidence="2 4" id="KW-0442">Lipid degradation</keyword>
<evidence type="ECO:0000313" key="7">
    <source>
        <dbReference type="Proteomes" id="UP000075806"/>
    </source>
</evidence>
<evidence type="ECO:0000256" key="4">
    <source>
        <dbReference type="PROSITE-ProRule" id="PRU01161"/>
    </source>
</evidence>
<dbReference type="CDD" id="cd07205">
    <property type="entry name" value="Pat_PNPLA6_PNPLA7_NTE1_like"/>
    <property type="match status" value="1"/>
</dbReference>
<dbReference type="Pfam" id="PF01734">
    <property type="entry name" value="Patatin"/>
    <property type="match status" value="1"/>
</dbReference>
<protein>
    <submittedName>
        <fullName evidence="6">Esterase</fullName>
    </submittedName>
</protein>
<dbReference type="GO" id="GO:0016787">
    <property type="term" value="F:hydrolase activity"/>
    <property type="evidence" value="ECO:0007669"/>
    <property type="project" value="UniProtKB-UniRule"/>
</dbReference>
<accession>A0A161PMC1</accession>
<evidence type="ECO:0000313" key="6">
    <source>
        <dbReference type="EMBL" id="KYG35193.1"/>
    </source>
</evidence>
<sequence length="267" mass="29290">MTKQRPTIGLALGAGGVRGFAHVGVLKVLEKEKIPIDYLAGSSMGALVASLYGVGHTTETMERFATLFKRKFYVDYTIPKLGFIKGERVVELIRILAKSKKLEELPIPVSIVAADLISGTKVIMKEGDIAEAVRASISIPGIFVPVTKNDQVLVDGGVLERVPTSVVKEMGADIVIGVDVSAYKVEQKLLTIFDVIMMTIDMMAKEMSSKTEDVQNSFTIKPIVKQTNGLLFKDVSSIIKAGEVAAKERIEELKEKINDWKENHIER</sequence>
<dbReference type="PROSITE" id="PS51635">
    <property type="entry name" value="PNPLA"/>
    <property type="match status" value="1"/>
</dbReference>
<dbReference type="GO" id="GO:0016042">
    <property type="term" value="P:lipid catabolic process"/>
    <property type="evidence" value="ECO:0007669"/>
    <property type="project" value="UniProtKB-UniRule"/>
</dbReference>
<dbReference type="InterPro" id="IPR050301">
    <property type="entry name" value="NTE"/>
</dbReference>
<proteinExistence type="predicted"/>
<dbReference type="InterPro" id="IPR016035">
    <property type="entry name" value="Acyl_Trfase/lysoPLipase"/>
</dbReference>
<evidence type="ECO:0000256" key="2">
    <source>
        <dbReference type="ARBA" id="ARBA00022963"/>
    </source>
</evidence>
<organism evidence="6 7">
    <name type="scientific">Alkalihalobacillus trypoxylicola</name>
    <dbReference type="NCBI Taxonomy" id="519424"/>
    <lineage>
        <taxon>Bacteria</taxon>
        <taxon>Bacillati</taxon>
        <taxon>Bacillota</taxon>
        <taxon>Bacilli</taxon>
        <taxon>Bacillales</taxon>
        <taxon>Bacillaceae</taxon>
        <taxon>Alkalihalobacillus</taxon>
    </lineage>
</organism>
<evidence type="ECO:0000259" key="5">
    <source>
        <dbReference type="PROSITE" id="PS51635"/>
    </source>
</evidence>
<name>A0A161PMC1_9BACI</name>
<comment type="caution">
    <text evidence="4">Lacks conserved residue(s) required for the propagation of feature annotation.</text>
</comment>
<dbReference type="Proteomes" id="UP000075806">
    <property type="component" value="Unassembled WGS sequence"/>
</dbReference>
<dbReference type="STRING" id="519424.AZF04_02315"/>
<feature type="domain" description="PNPLA" evidence="5">
    <location>
        <begin position="10"/>
        <end position="168"/>
    </location>
</feature>
<dbReference type="SUPFAM" id="SSF52151">
    <property type="entry name" value="FabD/lysophospholipase-like"/>
    <property type="match status" value="1"/>
</dbReference>
<dbReference type="Gene3D" id="3.40.1090.10">
    <property type="entry name" value="Cytosolic phospholipase A2 catalytic domain"/>
    <property type="match status" value="1"/>
</dbReference>
<dbReference type="InterPro" id="IPR002641">
    <property type="entry name" value="PNPLA_dom"/>
</dbReference>
<feature type="short sequence motif" description="GXSXG" evidence="4">
    <location>
        <begin position="41"/>
        <end position="45"/>
    </location>
</feature>
<keyword evidence="7" id="KW-1185">Reference proteome</keyword>
<dbReference type="PANTHER" id="PTHR14226:SF76">
    <property type="entry name" value="NTE FAMILY PROTEIN RSSA"/>
    <property type="match status" value="1"/>
</dbReference>
<evidence type="ECO:0000256" key="1">
    <source>
        <dbReference type="ARBA" id="ARBA00022801"/>
    </source>
</evidence>
<keyword evidence="3 4" id="KW-0443">Lipid metabolism</keyword>
<dbReference type="OrthoDB" id="9770965at2"/>
<feature type="active site" description="Proton acceptor" evidence="4">
    <location>
        <position position="155"/>
    </location>
</feature>
<evidence type="ECO:0000256" key="3">
    <source>
        <dbReference type="ARBA" id="ARBA00023098"/>
    </source>
</evidence>
<feature type="short sequence motif" description="DGA/G" evidence="4">
    <location>
        <begin position="155"/>
        <end position="157"/>
    </location>
</feature>
<comment type="caution">
    <text evidence="6">The sequence shown here is derived from an EMBL/GenBank/DDBJ whole genome shotgun (WGS) entry which is preliminary data.</text>
</comment>
<dbReference type="AlphaFoldDB" id="A0A161PMC1"/>
<reference evidence="6" key="1">
    <citation type="submission" date="2016-02" db="EMBL/GenBank/DDBJ databases">
        <title>Genome sequence of Bacillus trypoxylicola KCTC 13244(T).</title>
        <authorList>
            <person name="Jeong H."/>
            <person name="Park S.-H."/>
            <person name="Choi S.-K."/>
        </authorList>
    </citation>
    <scope>NUCLEOTIDE SEQUENCE [LARGE SCALE GENOMIC DNA]</scope>
    <source>
        <strain evidence="6">KCTC 13244</strain>
    </source>
</reference>